<dbReference type="Proteomes" id="UP000681722">
    <property type="component" value="Unassembled WGS sequence"/>
</dbReference>
<keyword evidence="3" id="KW-1185">Reference proteome</keyword>
<dbReference type="EMBL" id="CAJOBC010103608">
    <property type="protein sequence ID" value="CAF4486973.1"/>
    <property type="molecule type" value="Genomic_DNA"/>
</dbReference>
<dbReference type="EMBL" id="CAJNOQ010037015">
    <property type="protein sequence ID" value="CAF1606745.1"/>
    <property type="molecule type" value="Genomic_DNA"/>
</dbReference>
<sequence>MDACVAKEKNATR</sequence>
<reference evidence="1" key="1">
    <citation type="submission" date="2021-02" db="EMBL/GenBank/DDBJ databases">
        <authorList>
            <person name="Nowell W R."/>
        </authorList>
    </citation>
    <scope>NUCLEOTIDE SEQUENCE</scope>
</reference>
<evidence type="ECO:0000313" key="2">
    <source>
        <dbReference type="EMBL" id="CAF4486973.1"/>
    </source>
</evidence>
<organism evidence="1 3">
    <name type="scientific">Didymodactylos carnosus</name>
    <dbReference type="NCBI Taxonomy" id="1234261"/>
    <lineage>
        <taxon>Eukaryota</taxon>
        <taxon>Metazoa</taxon>
        <taxon>Spiralia</taxon>
        <taxon>Gnathifera</taxon>
        <taxon>Rotifera</taxon>
        <taxon>Eurotatoria</taxon>
        <taxon>Bdelloidea</taxon>
        <taxon>Philodinida</taxon>
        <taxon>Philodinidae</taxon>
        <taxon>Didymodactylos</taxon>
    </lineage>
</organism>
<proteinExistence type="predicted"/>
<comment type="caution">
    <text evidence="1">The sequence shown here is derived from an EMBL/GenBank/DDBJ whole genome shotgun (WGS) entry which is preliminary data.</text>
</comment>
<feature type="non-terminal residue" evidence="1">
    <location>
        <position position="13"/>
    </location>
</feature>
<gene>
    <name evidence="1" type="ORF">GPM918_LOCUS42799</name>
    <name evidence="2" type="ORF">SRO942_LOCUS44128</name>
</gene>
<evidence type="ECO:0000313" key="3">
    <source>
        <dbReference type="Proteomes" id="UP000663829"/>
    </source>
</evidence>
<accession>A0A816B867</accession>
<dbReference type="Proteomes" id="UP000663829">
    <property type="component" value="Unassembled WGS sequence"/>
</dbReference>
<evidence type="ECO:0000313" key="1">
    <source>
        <dbReference type="EMBL" id="CAF1606745.1"/>
    </source>
</evidence>
<protein>
    <submittedName>
        <fullName evidence="1">Uncharacterized protein</fullName>
    </submittedName>
</protein>
<name>A0A816B867_9BILA</name>